<dbReference type="InterPro" id="IPR005197">
    <property type="entry name" value="Glyco_hydro_71"/>
</dbReference>
<comment type="caution">
    <text evidence="3">The sequence shown here is derived from an EMBL/GenBank/DDBJ whole genome shotgun (WGS) entry which is preliminary data.</text>
</comment>
<feature type="region of interest" description="Disordered" evidence="1">
    <location>
        <begin position="484"/>
        <end position="505"/>
    </location>
</feature>
<dbReference type="STRING" id="1509407.A0A0L1JC86"/>
<dbReference type="GeneID" id="26804467"/>
<accession>A0A0L1JC86</accession>
<dbReference type="AlphaFoldDB" id="A0A0L1JC86"/>
<feature type="chain" id="PRO_5005553672" evidence="2">
    <location>
        <begin position="17"/>
        <end position="511"/>
    </location>
</feature>
<organism evidence="3 4">
    <name type="scientific">Aspergillus nomiae NRRL (strain ATCC 15546 / NRRL 13137 / CBS 260.88 / M93)</name>
    <dbReference type="NCBI Taxonomy" id="1509407"/>
    <lineage>
        <taxon>Eukaryota</taxon>
        <taxon>Fungi</taxon>
        <taxon>Dikarya</taxon>
        <taxon>Ascomycota</taxon>
        <taxon>Pezizomycotina</taxon>
        <taxon>Eurotiomycetes</taxon>
        <taxon>Eurotiomycetidae</taxon>
        <taxon>Eurotiales</taxon>
        <taxon>Aspergillaceae</taxon>
        <taxon>Aspergillus</taxon>
        <taxon>Aspergillus subgen. Circumdati</taxon>
    </lineage>
</organism>
<gene>
    <name evidence="3" type="ORF">ANOM_002663</name>
</gene>
<sequence>LDRFCLIGSITIPLFALNMPTAMDSVVDSTGEERLVFCHFIIGVVSNRQNASDYDADMKRAKEYGIDAFALNIGTDSYTDSQLYYAYESAANNGMKVFISFDFNWWHFSQGSEVGAKVRQFAEHPAQLMVDGKVFVSSFCGDGVDPCAIQSAAGCEIFFAPNFHPGHGDFDNIQGAMNWMAWDSNGHNKAPSEGQKVAVADGDHAYRHALAGKPYIAPVSPWFFTHFGAEVPYSKNWVFPSDLLWYHRWREILTLRPRFVEIITWNDFGESHYVGPLSSPHTDDGSSKWAIDMPHNGWLDMAKPFIAAYKAGLHGPDDFIHEERIVYWYRPTPKWVDCDATDTTMQDTASTTNGDFFRGRPHGSETMQDSVFIVTLLKEPADVTVCSGSSTRTFQAPPGAHAWSVPMGVGVQSFQVHREGHIVDALSGVSLRDVADTCPYGIYNFNAYVGTLPAEPEVDKLQPDGMALLSQGLRTGCPSTPLGNQGCGKPTAPLSRTSSPAPDSTSCCIIL</sequence>
<dbReference type="Pfam" id="PF03659">
    <property type="entry name" value="Glyco_hydro_71"/>
    <property type="match status" value="1"/>
</dbReference>
<dbReference type="RefSeq" id="XP_015410282.1">
    <property type="nucleotide sequence ID" value="XM_015547920.1"/>
</dbReference>
<dbReference type="OrthoDB" id="3257981at2759"/>
<feature type="compositionally biased region" description="Polar residues" evidence="1">
    <location>
        <begin position="494"/>
        <end position="505"/>
    </location>
</feature>
<dbReference type="EMBL" id="JNOM01000033">
    <property type="protein sequence ID" value="KNG89359.1"/>
    <property type="molecule type" value="Genomic_DNA"/>
</dbReference>
<feature type="non-terminal residue" evidence="3">
    <location>
        <position position="1"/>
    </location>
</feature>
<name>A0A0L1JC86_ASPN3</name>
<keyword evidence="2" id="KW-0732">Signal</keyword>
<reference evidence="3 4" key="1">
    <citation type="submission" date="2014-06" db="EMBL/GenBank/DDBJ databases">
        <title>The Genome of the Aflatoxigenic Filamentous Fungus Aspergillus nomius.</title>
        <authorList>
            <person name="Moore M.G."/>
            <person name="Shannon B.M."/>
            <person name="Brian M.M."/>
        </authorList>
    </citation>
    <scope>NUCLEOTIDE SEQUENCE [LARGE SCALE GENOMIC DNA]</scope>
    <source>
        <strain evidence="3 4">NRRL 13137</strain>
    </source>
</reference>
<proteinExistence type="predicted"/>
<keyword evidence="4" id="KW-1185">Reference proteome</keyword>
<evidence type="ECO:0000313" key="4">
    <source>
        <dbReference type="Proteomes" id="UP000037505"/>
    </source>
</evidence>
<dbReference type="Gene3D" id="3.20.20.80">
    <property type="entry name" value="Glycosidases"/>
    <property type="match status" value="1"/>
</dbReference>
<evidence type="ECO:0000313" key="3">
    <source>
        <dbReference type="EMBL" id="KNG89359.1"/>
    </source>
</evidence>
<evidence type="ECO:0000256" key="2">
    <source>
        <dbReference type="SAM" id="SignalP"/>
    </source>
</evidence>
<feature type="signal peptide" evidence="2">
    <location>
        <begin position="1"/>
        <end position="16"/>
    </location>
</feature>
<protein>
    <submittedName>
        <fullName evidence="3">Glucan endo-1,3-alpha-glucosidase agn1</fullName>
    </submittedName>
</protein>
<dbReference type="Proteomes" id="UP000037505">
    <property type="component" value="Unassembled WGS sequence"/>
</dbReference>
<evidence type="ECO:0000256" key="1">
    <source>
        <dbReference type="SAM" id="MobiDB-lite"/>
    </source>
</evidence>
<dbReference type="GO" id="GO:0051118">
    <property type="term" value="F:glucan endo-1,3-alpha-glucosidase activity"/>
    <property type="evidence" value="ECO:0007669"/>
    <property type="project" value="InterPro"/>
</dbReference>
<dbReference type="CDD" id="cd11577">
    <property type="entry name" value="GH71"/>
    <property type="match status" value="1"/>
</dbReference>